<gene>
    <name evidence="3" type="ORF">D7003_12275</name>
</gene>
<sequence length="237" mass="26401">MSSLQDVLTGYSLRARLYPALLVALPVVALILITWDPQNLEAFWPLFASLGVPFLTSSVVRSRGKKLERSLLVRWERFPTTRLLRADDSGNPTIRERRREQLTALTGQPLPSEDEELKDSPSADQRYEAAVRTLIARTHGGQQDHYLLGEENASYGFRRNLLALKPVALIVLVVCLGVDGMLVPNANGSLRPLAALGLHLVLAGVWLLVIRPPWVLEAAEDYAKSLYDGLERLSQRN</sequence>
<comment type="caution">
    <text evidence="3">The sequence shown here is derived from an EMBL/GenBank/DDBJ whole genome shotgun (WGS) entry which is preliminary data.</text>
</comment>
<name>A0A3N0BX51_9MICC</name>
<feature type="transmembrane region" description="Helical" evidence="2">
    <location>
        <begin position="189"/>
        <end position="209"/>
    </location>
</feature>
<organism evidence="3 4">
    <name type="scientific">Arthrobacter oryzae</name>
    <dbReference type="NCBI Taxonomy" id="409290"/>
    <lineage>
        <taxon>Bacteria</taxon>
        <taxon>Bacillati</taxon>
        <taxon>Actinomycetota</taxon>
        <taxon>Actinomycetes</taxon>
        <taxon>Micrococcales</taxon>
        <taxon>Micrococcaceae</taxon>
        <taxon>Arthrobacter</taxon>
    </lineage>
</organism>
<evidence type="ECO:0000313" key="3">
    <source>
        <dbReference type="EMBL" id="RNL53891.1"/>
    </source>
</evidence>
<dbReference type="OrthoDB" id="2083198at2"/>
<feature type="transmembrane region" description="Helical" evidence="2">
    <location>
        <begin position="17"/>
        <end position="36"/>
    </location>
</feature>
<evidence type="ECO:0000256" key="2">
    <source>
        <dbReference type="SAM" id="Phobius"/>
    </source>
</evidence>
<feature type="region of interest" description="Disordered" evidence="1">
    <location>
        <begin position="100"/>
        <end position="122"/>
    </location>
</feature>
<dbReference type="RefSeq" id="WP_123255716.1">
    <property type="nucleotide sequence ID" value="NZ_RBED01000104.1"/>
</dbReference>
<keyword evidence="2" id="KW-0812">Transmembrane</keyword>
<dbReference type="Proteomes" id="UP000273807">
    <property type="component" value="Unassembled WGS sequence"/>
</dbReference>
<dbReference type="EMBL" id="RBED01000104">
    <property type="protein sequence ID" value="RNL53891.1"/>
    <property type="molecule type" value="Genomic_DNA"/>
</dbReference>
<proteinExistence type="predicted"/>
<feature type="transmembrane region" description="Helical" evidence="2">
    <location>
        <begin position="42"/>
        <end position="60"/>
    </location>
</feature>
<keyword evidence="4" id="KW-1185">Reference proteome</keyword>
<evidence type="ECO:0000313" key="4">
    <source>
        <dbReference type="Proteomes" id="UP000273807"/>
    </source>
</evidence>
<dbReference type="AlphaFoldDB" id="A0A3N0BX51"/>
<evidence type="ECO:0000256" key="1">
    <source>
        <dbReference type="SAM" id="MobiDB-lite"/>
    </source>
</evidence>
<accession>A0A3N0BX51</accession>
<reference evidence="3 4" key="1">
    <citation type="submission" date="2018-10" db="EMBL/GenBank/DDBJ databases">
        <title>Genome sequencing of Arthrobacter oryzae TNB02.</title>
        <authorList>
            <person name="Cho Y.-J."/>
            <person name="Cho A."/>
            <person name="Kim O.-S."/>
        </authorList>
    </citation>
    <scope>NUCLEOTIDE SEQUENCE [LARGE SCALE GENOMIC DNA]</scope>
    <source>
        <strain evidence="3 4">TNB02</strain>
    </source>
</reference>
<protein>
    <submittedName>
        <fullName evidence="3">Uncharacterized protein</fullName>
    </submittedName>
</protein>
<keyword evidence="2" id="KW-0472">Membrane</keyword>
<feature type="transmembrane region" description="Helical" evidence="2">
    <location>
        <begin position="162"/>
        <end position="183"/>
    </location>
</feature>
<keyword evidence="2" id="KW-1133">Transmembrane helix</keyword>